<name>A0A382ERN4_9ZZZZ</name>
<reference evidence="1" key="1">
    <citation type="submission" date="2018-05" db="EMBL/GenBank/DDBJ databases">
        <authorList>
            <person name="Lanie J.A."/>
            <person name="Ng W.-L."/>
            <person name="Kazmierczak K.M."/>
            <person name="Andrzejewski T.M."/>
            <person name="Davidsen T.M."/>
            <person name="Wayne K.J."/>
            <person name="Tettelin H."/>
            <person name="Glass J.I."/>
            <person name="Rusch D."/>
            <person name="Podicherti R."/>
            <person name="Tsui H.-C.T."/>
            <person name="Winkler M.E."/>
        </authorList>
    </citation>
    <scope>NUCLEOTIDE SEQUENCE</scope>
</reference>
<sequence>MDSAIKEEIRTLLEHAGYDVPDNELDGMIRVYQINQARLKLLHAADLDDEEVAGTFSPKTTGGLEAS</sequence>
<organism evidence="1">
    <name type="scientific">marine metagenome</name>
    <dbReference type="NCBI Taxonomy" id="408172"/>
    <lineage>
        <taxon>unclassified sequences</taxon>
        <taxon>metagenomes</taxon>
        <taxon>ecological metagenomes</taxon>
    </lineage>
</organism>
<dbReference type="EMBL" id="UINC01045807">
    <property type="protein sequence ID" value="SVB53012.1"/>
    <property type="molecule type" value="Genomic_DNA"/>
</dbReference>
<accession>A0A382ERN4</accession>
<gene>
    <name evidence="1" type="ORF">METZ01_LOCUS205866</name>
</gene>
<dbReference type="AlphaFoldDB" id="A0A382ERN4"/>
<evidence type="ECO:0000313" key="1">
    <source>
        <dbReference type="EMBL" id="SVB53012.1"/>
    </source>
</evidence>
<protein>
    <submittedName>
        <fullName evidence="1">Uncharacterized protein</fullName>
    </submittedName>
</protein>
<proteinExistence type="predicted"/>